<dbReference type="InterPro" id="IPR017481">
    <property type="entry name" value="CHP03032"/>
</dbReference>
<proteinExistence type="predicted"/>
<accession>A0A972G6J3</accession>
<evidence type="ECO:0000259" key="2">
    <source>
        <dbReference type="Pfam" id="PF16261"/>
    </source>
</evidence>
<name>A0A972G6J3_9GAMM</name>
<protein>
    <submittedName>
        <fullName evidence="3">TIGR03032 family protein</fullName>
    </submittedName>
</protein>
<dbReference type="NCBIfam" id="TIGR03032">
    <property type="entry name" value="TIGR03032 family protein"/>
    <property type="match status" value="1"/>
</dbReference>
<dbReference type="EMBL" id="JAAXYH010000005">
    <property type="protein sequence ID" value="NMH65415.1"/>
    <property type="molecule type" value="Genomic_DNA"/>
</dbReference>
<feature type="region of interest" description="Disordered" evidence="1">
    <location>
        <begin position="106"/>
        <end position="130"/>
    </location>
</feature>
<dbReference type="Pfam" id="PF16261">
    <property type="entry name" value="DUF4915"/>
    <property type="match status" value="2"/>
</dbReference>
<feature type="domain" description="Conserved hypothetical protein CHP03032" evidence="2">
    <location>
        <begin position="25"/>
        <end position="97"/>
    </location>
</feature>
<organism evidence="3 4">
    <name type="scientific">Shewanella salipaludis</name>
    <dbReference type="NCBI Taxonomy" id="2723052"/>
    <lineage>
        <taxon>Bacteria</taxon>
        <taxon>Pseudomonadati</taxon>
        <taxon>Pseudomonadota</taxon>
        <taxon>Gammaproteobacteria</taxon>
        <taxon>Alteromonadales</taxon>
        <taxon>Shewanellaceae</taxon>
        <taxon>Shewanella</taxon>
    </lineage>
</organism>
<feature type="domain" description="Conserved hypothetical protein CHP03032" evidence="2">
    <location>
        <begin position="166"/>
        <end position="402"/>
    </location>
</feature>
<evidence type="ECO:0000313" key="3">
    <source>
        <dbReference type="EMBL" id="NMH65415.1"/>
    </source>
</evidence>
<dbReference type="SUPFAM" id="SSF63825">
    <property type="entry name" value="YWTD domain"/>
    <property type="match status" value="1"/>
</dbReference>
<reference evidence="3" key="1">
    <citation type="submission" date="2020-04" db="EMBL/GenBank/DDBJ databases">
        <title>Description of Shewanella salipaludis sp. nov., isolated from a salt marsh.</title>
        <authorList>
            <person name="Park S."/>
            <person name="Yoon J.-H."/>
        </authorList>
    </citation>
    <scope>NUCLEOTIDE SEQUENCE</scope>
    <source>
        <strain evidence="3">SHSM-M6</strain>
    </source>
</reference>
<sequence>MSQAIQTENAGIYDEMDYSAEYSDNLPAILKQLNISLAFTSYQAARLMLVRSDGETLDINYKSFPRPMGLTVTQDSLTLGTFTQVIKFQREDLLLSQVKQPLPTIEEDITAPRIKPKEPEQPVSGNDADAGLKAEASEPDVELTQEQLERRKQWQAYQKALFAPLDERADACFISRSAHFTGMINIHDIDWGDEGLWAVNSSFSCLCTLSPDASFIPRWKPHFISELGPEDRCHLNGMALKDGKPAYVTTFSQYNEPAKWRHSDEFNGTLMEVAGNRILLEGLAMPHSPRWHQGKVYFCNSGYGELCSYDPASGRHETIAKLPGFTRGMDFYGPLLFVGLSKVRDGAVNKPSPLKEMYPETFSGIWIINLEDSSQVAHISFTGNVDQIYDIAVLTDCSFPELIEPQHPRMRNHFCFPALTESRDR</sequence>
<dbReference type="AlphaFoldDB" id="A0A972G6J3"/>
<evidence type="ECO:0000313" key="4">
    <source>
        <dbReference type="Proteomes" id="UP000737113"/>
    </source>
</evidence>
<gene>
    <name evidence="3" type="ORF">HC757_09550</name>
</gene>
<dbReference type="RefSeq" id="WP_169564116.1">
    <property type="nucleotide sequence ID" value="NZ_JAAXYH010000005.1"/>
</dbReference>
<dbReference type="Proteomes" id="UP000737113">
    <property type="component" value="Unassembled WGS sequence"/>
</dbReference>
<keyword evidence="4" id="KW-1185">Reference proteome</keyword>
<evidence type="ECO:0000256" key="1">
    <source>
        <dbReference type="SAM" id="MobiDB-lite"/>
    </source>
</evidence>
<comment type="caution">
    <text evidence="3">The sequence shown here is derived from an EMBL/GenBank/DDBJ whole genome shotgun (WGS) entry which is preliminary data.</text>
</comment>